<reference evidence="1" key="1">
    <citation type="submission" date="2022-04" db="EMBL/GenBank/DDBJ databases">
        <title>Jade perch genome.</title>
        <authorList>
            <person name="Chao B."/>
        </authorList>
    </citation>
    <scope>NUCLEOTIDE SEQUENCE</scope>
    <source>
        <strain evidence="1">CB-2022</strain>
    </source>
</reference>
<dbReference type="Proteomes" id="UP000831701">
    <property type="component" value="Chromosome 19"/>
</dbReference>
<accession>A0ACB8VNQ8</accession>
<keyword evidence="2" id="KW-1185">Reference proteome</keyword>
<evidence type="ECO:0000313" key="2">
    <source>
        <dbReference type="Proteomes" id="UP000831701"/>
    </source>
</evidence>
<comment type="caution">
    <text evidence="1">The sequence shown here is derived from an EMBL/GenBank/DDBJ whole genome shotgun (WGS) entry which is preliminary data.</text>
</comment>
<evidence type="ECO:0000313" key="1">
    <source>
        <dbReference type="EMBL" id="KAI3357251.1"/>
    </source>
</evidence>
<dbReference type="EMBL" id="CM041549">
    <property type="protein sequence ID" value="KAI3357251.1"/>
    <property type="molecule type" value="Genomic_DNA"/>
</dbReference>
<sequence length="224" mass="24423">YESLRDGDSSPGSPSHSSGVPSGCISTDRLSFNPFLAGEGPVLTAYSLRPRPKACALLSVLQHYRIHGIRPTSLETVPAQSSASGTYGEKKHGLNSTTEPNSYDLAVFGGKAVRLVRLHVDLQKEEHLCWESLGPLMELQDWVLDVRWLCGDKNSLLCVAVAHNSALLLDVITGNALVQSSCIEGCLLYSALLLVHKSWMDTVVVGGTVFNQLVLWKPRVERKQ</sequence>
<protein>
    <submittedName>
        <fullName evidence="1">Uncharacterized protein</fullName>
    </submittedName>
</protein>
<organism evidence="1 2">
    <name type="scientific">Scortum barcoo</name>
    <name type="common">barcoo grunter</name>
    <dbReference type="NCBI Taxonomy" id="214431"/>
    <lineage>
        <taxon>Eukaryota</taxon>
        <taxon>Metazoa</taxon>
        <taxon>Chordata</taxon>
        <taxon>Craniata</taxon>
        <taxon>Vertebrata</taxon>
        <taxon>Euteleostomi</taxon>
        <taxon>Actinopterygii</taxon>
        <taxon>Neopterygii</taxon>
        <taxon>Teleostei</taxon>
        <taxon>Neoteleostei</taxon>
        <taxon>Acanthomorphata</taxon>
        <taxon>Eupercaria</taxon>
        <taxon>Centrarchiformes</taxon>
        <taxon>Terapontoidei</taxon>
        <taxon>Terapontidae</taxon>
        <taxon>Scortum</taxon>
    </lineage>
</organism>
<proteinExistence type="predicted"/>
<feature type="non-terminal residue" evidence="1">
    <location>
        <position position="1"/>
    </location>
</feature>
<gene>
    <name evidence="1" type="ORF">L3Q82_015700</name>
</gene>
<name>A0ACB8VNQ8_9TELE</name>